<reference evidence="2" key="1">
    <citation type="journal article" date="2020" name="Microb. Genom.">
        <title>Genetic diversity of clinical and environmental Mucorales isolates obtained from an investigation of mucormycosis cases among solid organ transplant recipients.</title>
        <authorList>
            <person name="Nguyen M.H."/>
            <person name="Kaul D."/>
            <person name="Muto C."/>
            <person name="Cheng S.J."/>
            <person name="Richter R.A."/>
            <person name="Bruno V.M."/>
            <person name="Liu G."/>
            <person name="Beyhan S."/>
            <person name="Sundermann A.J."/>
            <person name="Mounaud S."/>
            <person name="Pasculle A.W."/>
            <person name="Nierman W.C."/>
            <person name="Driscoll E."/>
            <person name="Cumbie R."/>
            <person name="Clancy C.J."/>
            <person name="Dupont C.L."/>
        </authorList>
    </citation>
    <scope>NUCLEOTIDE SEQUENCE</scope>
    <source>
        <strain evidence="2">GL11</strain>
    </source>
</reference>
<evidence type="ECO:0000256" key="1">
    <source>
        <dbReference type="SAM" id="MobiDB-lite"/>
    </source>
</evidence>
<feature type="compositionally biased region" description="Pro residues" evidence="1">
    <location>
        <begin position="138"/>
        <end position="151"/>
    </location>
</feature>
<dbReference type="AlphaFoldDB" id="A0A9P6XG31"/>
<organism evidence="2 3">
    <name type="scientific">Rhizopus oryzae</name>
    <name type="common">Mucormycosis agent</name>
    <name type="synonym">Rhizopus arrhizus var. delemar</name>
    <dbReference type="NCBI Taxonomy" id="64495"/>
    <lineage>
        <taxon>Eukaryota</taxon>
        <taxon>Fungi</taxon>
        <taxon>Fungi incertae sedis</taxon>
        <taxon>Mucoromycota</taxon>
        <taxon>Mucoromycotina</taxon>
        <taxon>Mucoromycetes</taxon>
        <taxon>Mucorales</taxon>
        <taxon>Mucorineae</taxon>
        <taxon>Rhizopodaceae</taxon>
        <taxon>Rhizopus</taxon>
    </lineage>
</organism>
<sequence>MPFNDTSSVNDFNQYYSNPRLTEPIMLANDQENNLSRAEDLSQLNEKHLQTNLLEYQLNYPSFHNHIPNMQGYLDRFPEQHADLGSFPSGMEPSSLLTPEFQYAMFENASIASSPSLDFFSVASPSTDFCTLVSNSPPDLPFFPPPTPPTKPTKKKPKTSMKRTLSYENIMELDPKQSKPSPPPQKKLNHEKVMEALRAKLKKSASPKAKPTPQPVPPPNTNPTTGVLFLDLKHRRRKIASSSKRLSHKSI</sequence>
<feature type="compositionally biased region" description="Basic residues" evidence="1">
    <location>
        <begin position="233"/>
        <end position="251"/>
    </location>
</feature>
<evidence type="ECO:0000313" key="2">
    <source>
        <dbReference type="EMBL" id="KAG1313110.1"/>
    </source>
</evidence>
<keyword evidence="3" id="KW-1185">Reference proteome</keyword>
<accession>A0A9P6XG31</accession>
<comment type="caution">
    <text evidence="2">The sequence shown here is derived from an EMBL/GenBank/DDBJ whole genome shotgun (WGS) entry which is preliminary data.</text>
</comment>
<protein>
    <submittedName>
        <fullName evidence="2">Uncharacterized protein</fullName>
    </submittedName>
</protein>
<dbReference type="Proteomes" id="UP000716291">
    <property type="component" value="Unassembled WGS sequence"/>
</dbReference>
<feature type="compositionally biased region" description="Pro residues" evidence="1">
    <location>
        <begin position="210"/>
        <end position="221"/>
    </location>
</feature>
<dbReference type="EMBL" id="JAANQT010000218">
    <property type="protein sequence ID" value="KAG1313110.1"/>
    <property type="molecule type" value="Genomic_DNA"/>
</dbReference>
<name>A0A9P6XG31_RHIOR</name>
<gene>
    <name evidence="2" type="ORF">G6F64_002498</name>
</gene>
<feature type="compositionally biased region" description="Basic residues" evidence="1">
    <location>
        <begin position="152"/>
        <end position="161"/>
    </location>
</feature>
<proteinExistence type="predicted"/>
<feature type="compositionally biased region" description="Basic and acidic residues" evidence="1">
    <location>
        <begin position="188"/>
        <end position="198"/>
    </location>
</feature>
<feature type="region of interest" description="Disordered" evidence="1">
    <location>
        <begin position="138"/>
        <end position="251"/>
    </location>
</feature>
<evidence type="ECO:0000313" key="3">
    <source>
        <dbReference type="Proteomes" id="UP000716291"/>
    </source>
</evidence>